<organism evidence="1 2">
    <name type="scientific">Choristoneura fumiferana</name>
    <name type="common">Spruce budworm moth</name>
    <name type="synonym">Archips fumiferana</name>
    <dbReference type="NCBI Taxonomy" id="7141"/>
    <lineage>
        <taxon>Eukaryota</taxon>
        <taxon>Metazoa</taxon>
        <taxon>Ecdysozoa</taxon>
        <taxon>Arthropoda</taxon>
        <taxon>Hexapoda</taxon>
        <taxon>Insecta</taxon>
        <taxon>Pterygota</taxon>
        <taxon>Neoptera</taxon>
        <taxon>Endopterygota</taxon>
        <taxon>Lepidoptera</taxon>
        <taxon>Glossata</taxon>
        <taxon>Ditrysia</taxon>
        <taxon>Tortricoidea</taxon>
        <taxon>Tortricidae</taxon>
        <taxon>Tortricinae</taxon>
        <taxon>Choristoneura</taxon>
    </lineage>
</organism>
<sequence>MRWALLLLALASAASSQDTCISSDDDPYVLFGTKTAYNFVNRQLSNRRPEDVPGLRWDTSSAGNFTGCLILHAKTQQCKYCCFTAGLASKMVVTIRADLAQGCQPAAIWLLNRHGAHNPEADELSELERLNNYKDNVLNNYRTPGFRTNHNPQMCAADLALLSGWSFNILNRTFAGDLTSAGYMQTQDLGREWRRRYPSLFTTNNHDYLFKFANEKRFTDSFRAFTEGLFGAQAESIVMPRDNDEKLVRPYKFCPTWIKEVNDTSQNSQRNIFESKREFAEMVTNVSLRLGFNYDIDRDIIQRMYQMCRYNKAWDITKKSPWCGAFSREDLRRFEYAEDLETYTKYGYQSDLSPKLGCTQVKDFVNFFRNHVKEDAPVQPRVSVQFAETPLLLMLLTALGARHDNVPLTGDNYHTTAVQSRQWSNSIMDPFNANIAAVLYRCNPNGNFGFKDRYQILFLQNAQTMKIDNCRDGLCEWSHVISKFGDLADKCNLDFCNSAPRLNSFVSLSLTLVAFCFRYVM</sequence>
<proteinExistence type="predicted"/>
<dbReference type="Proteomes" id="UP001064048">
    <property type="component" value="Chromosome 6"/>
</dbReference>
<evidence type="ECO:0000313" key="1">
    <source>
        <dbReference type="EMBL" id="KAI8436200.1"/>
    </source>
</evidence>
<comment type="caution">
    <text evidence="1">The sequence shown here is derived from an EMBL/GenBank/DDBJ whole genome shotgun (WGS) entry which is preliminary data.</text>
</comment>
<keyword evidence="2" id="KW-1185">Reference proteome</keyword>
<gene>
    <name evidence="1" type="ORF">MSG28_004271</name>
</gene>
<reference evidence="1 2" key="1">
    <citation type="journal article" date="2022" name="Genome Biol. Evol.">
        <title>The Spruce Budworm Genome: Reconstructing the Evolutionary History of Antifreeze Proteins.</title>
        <authorList>
            <person name="Beliveau C."/>
            <person name="Gagne P."/>
            <person name="Picq S."/>
            <person name="Vernygora O."/>
            <person name="Keeling C.I."/>
            <person name="Pinkney K."/>
            <person name="Doucet D."/>
            <person name="Wen F."/>
            <person name="Johnston J.S."/>
            <person name="Maaroufi H."/>
            <person name="Boyle B."/>
            <person name="Laroche J."/>
            <person name="Dewar K."/>
            <person name="Juretic N."/>
            <person name="Blackburn G."/>
            <person name="Nisole A."/>
            <person name="Brunet B."/>
            <person name="Brandao M."/>
            <person name="Lumley L."/>
            <person name="Duan J."/>
            <person name="Quan G."/>
            <person name="Lucarotti C.J."/>
            <person name="Roe A.D."/>
            <person name="Sperling F.A.H."/>
            <person name="Levesque R.C."/>
            <person name="Cusson M."/>
        </authorList>
    </citation>
    <scope>NUCLEOTIDE SEQUENCE [LARGE SCALE GENOMIC DNA]</scope>
    <source>
        <strain evidence="1">Glfc:IPQL:Cfum</strain>
    </source>
</reference>
<dbReference type="EMBL" id="CM046106">
    <property type="protein sequence ID" value="KAI8436200.1"/>
    <property type="molecule type" value="Genomic_DNA"/>
</dbReference>
<protein>
    <submittedName>
        <fullName evidence="1">Uncharacterized protein</fullName>
    </submittedName>
</protein>
<accession>A0ACC0KIX4</accession>
<name>A0ACC0KIX4_CHOFU</name>
<evidence type="ECO:0000313" key="2">
    <source>
        <dbReference type="Proteomes" id="UP001064048"/>
    </source>
</evidence>